<feature type="coiled-coil region" evidence="1">
    <location>
        <begin position="282"/>
        <end position="343"/>
    </location>
</feature>
<feature type="region of interest" description="Disordered" evidence="2">
    <location>
        <begin position="60"/>
        <end position="85"/>
    </location>
</feature>
<feature type="region of interest" description="Disordered" evidence="2">
    <location>
        <begin position="230"/>
        <end position="253"/>
    </location>
</feature>
<organism evidence="3 4">
    <name type="scientific">Batrachochytrium dendrobatidis (strain JEL423)</name>
    <dbReference type="NCBI Taxonomy" id="403673"/>
    <lineage>
        <taxon>Eukaryota</taxon>
        <taxon>Fungi</taxon>
        <taxon>Fungi incertae sedis</taxon>
        <taxon>Chytridiomycota</taxon>
        <taxon>Chytridiomycota incertae sedis</taxon>
        <taxon>Chytridiomycetes</taxon>
        <taxon>Rhizophydiales</taxon>
        <taxon>Rhizophydiales incertae sedis</taxon>
        <taxon>Batrachochytrium</taxon>
    </lineage>
</organism>
<accession>A0A177WJ80</accession>
<feature type="region of interest" description="Disordered" evidence="2">
    <location>
        <begin position="146"/>
        <end position="170"/>
    </location>
</feature>
<feature type="compositionally biased region" description="Polar residues" evidence="2">
    <location>
        <begin position="63"/>
        <end position="85"/>
    </location>
</feature>
<gene>
    <name evidence="3" type="ORF">BDEG_23552</name>
</gene>
<evidence type="ECO:0000313" key="4">
    <source>
        <dbReference type="Proteomes" id="UP000077115"/>
    </source>
</evidence>
<feature type="coiled-coil region" evidence="1">
    <location>
        <begin position="586"/>
        <end position="680"/>
    </location>
</feature>
<dbReference type="Proteomes" id="UP000077115">
    <property type="component" value="Unassembled WGS sequence"/>
</dbReference>
<dbReference type="AlphaFoldDB" id="A0A177WJ80"/>
<feature type="compositionally biased region" description="Polar residues" evidence="2">
    <location>
        <begin position="154"/>
        <end position="170"/>
    </location>
</feature>
<keyword evidence="1" id="KW-0175">Coiled coil</keyword>
<evidence type="ECO:0000256" key="1">
    <source>
        <dbReference type="SAM" id="Coils"/>
    </source>
</evidence>
<dbReference type="STRING" id="403673.A0A177WJ80"/>
<sequence length="1238" mass="136849">MVAETAVKEENIDVPVAAEPQEISIASTVADAVVSKADPVLNVANEISSPVPIKEAPKKLKPTLSSATKPLSAKTSKTTVSPASKIKSATTTKNALTSVAKPAVHTTKPLVTASKSLGTVRTANTISKFTPAQTAALKRPAVVTPRPSIGAVSQKPTSSHSQKTVALSTASLRVTPDKKLGTALTKKSEYHVPATKKPIAIEPKSTKVAVRKPSVNASLTTVARSAVSSISNSPRKLTGLSASSPLKAAKPSRPETISNIRATKPIATKTAVKATPAESIGISTLQTRIATLESENETLIKKIGQVQQNHMDTIAHSSTFDDVEILKTELSRMTELNNSLKIQVSLLTQETDSLKLTFSQTIEQHASKFNSDDMEEQLLAATSKASAATMAMLELQETLTKAEAEHATSREALATLDSEREALTVQLNQLSNDHKNQKNELLTVQSLFESERKVFTDQKDAYEAELSALKQHHDNELQEHSAIHKARSIESNSELLNDIQVLKQELLHKSNDIVSITEKMQHNETRLASISESHETLLKEIDSKNAALLDKDVAIASLKADLSSVHEQHDRALLTTTDTSVFTEQIQHLTLELEKANAMLSQERADAKEKINDANEQFSKERTSTQLMASQFEDANAKIQFLEDTIIELKSASSALIETVSQKESAIKEFEHYVDQLKQESKDSQEYEAVIEQHRTAHADITARLLDALAQIDAKDETVFELTLKINELSNATIPTNTKPEEIECLREQLALKNQEYSHLADQLESATKALDLATFTRQEQSDADAKMLAALEESKTCVDQLNDKLAETETMLVSVSTKLSQTEEFLEAARQENSDLHTALANAEMPSVAQKSIISQEELAQIEENATQKDVLIEAMRNEFENAVNDLDSQIMLAKQLQDQLAQSESALSDKSILIDVLYRQSQEQSELDQAKLDELQQICDQQAAYMSVMSQEYGFKVLDQKNPLFDTIVEEHTDTPHTASQSSTYMHENTAQKHVEVMESESVEKVNQAHPDKSSHADSHDLQHSDEKQTLKHSVTSETLVDDHFTHERIQSNELPAEIVDKTKECKTVHSVTEVEQIPLAFSVKEKEIHGKNVDVEPMDKTFHIAQHIDEAISNPVAYPIEHSKEAVVDSAQPCVENAPILNHNSFEHHTEHLSSITEHAETNHLPLVQPVYTENSIMHTNGVYTDTHSQVIEKEKCFQTSEWCIYSICRFGTYTCAIYYFNARCGQFCSDSCWV</sequence>
<protein>
    <submittedName>
        <fullName evidence="3">Uncharacterized protein</fullName>
    </submittedName>
</protein>
<feature type="coiled-coil region" evidence="1">
    <location>
        <begin position="385"/>
        <end position="479"/>
    </location>
</feature>
<evidence type="ECO:0000313" key="3">
    <source>
        <dbReference type="EMBL" id="OAJ39724.1"/>
    </source>
</evidence>
<name>A0A177WJ80_BATDL</name>
<feature type="region of interest" description="Disordered" evidence="2">
    <location>
        <begin position="1001"/>
        <end position="1037"/>
    </location>
</feature>
<reference evidence="3 4" key="1">
    <citation type="submission" date="2006-10" db="EMBL/GenBank/DDBJ databases">
        <title>The Genome Sequence of Batrachochytrium dendrobatidis JEL423.</title>
        <authorList>
            <consortium name="The Broad Institute Genome Sequencing Platform"/>
            <person name="Birren B."/>
            <person name="Lander E."/>
            <person name="Galagan J."/>
            <person name="Cuomo C."/>
            <person name="Devon K."/>
            <person name="Jaffe D."/>
            <person name="Butler J."/>
            <person name="Alvarez P."/>
            <person name="Gnerre S."/>
            <person name="Grabherr M."/>
            <person name="Kleber M."/>
            <person name="Mauceli E."/>
            <person name="Brockman W."/>
            <person name="Young S."/>
            <person name="LaButti K."/>
            <person name="Sykes S."/>
            <person name="DeCaprio D."/>
            <person name="Crawford M."/>
            <person name="Koehrsen M."/>
            <person name="Engels R."/>
            <person name="Montgomery P."/>
            <person name="Pearson M."/>
            <person name="Howarth C."/>
            <person name="Larson L."/>
            <person name="White J."/>
            <person name="O'Leary S."/>
            <person name="Kodira C."/>
            <person name="Zeng Q."/>
            <person name="Yandava C."/>
            <person name="Alvarado L."/>
            <person name="Longcore J."/>
            <person name="James T."/>
        </authorList>
    </citation>
    <scope>NUCLEOTIDE SEQUENCE [LARGE SCALE GENOMIC DNA]</scope>
    <source>
        <strain evidence="3 4">JEL423</strain>
    </source>
</reference>
<dbReference type="eggNOG" id="KOG4568">
    <property type="taxonomic scope" value="Eukaryota"/>
</dbReference>
<feature type="compositionally biased region" description="Basic and acidic residues" evidence="2">
    <location>
        <begin position="1012"/>
        <end position="1032"/>
    </location>
</feature>
<proteinExistence type="predicted"/>
<evidence type="ECO:0000256" key="2">
    <source>
        <dbReference type="SAM" id="MobiDB-lite"/>
    </source>
</evidence>
<feature type="compositionally biased region" description="Low complexity" evidence="2">
    <location>
        <begin position="240"/>
        <end position="251"/>
    </location>
</feature>
<dbReference type="VEuPathDB" id="FungiDB:BDEG_23552"/>
<reference evidence="3 4" key="2">
    <citation type="submission" date="2016-05" db="EMBL/GenBank/DDBJ databases">
        <title>Lineage-specific infection strategies underlie the spectrum of fungal disease in amphibians.</title>
        <authorList>
            <person name="Cuomo C.A."/>
            <person name="Farrer R.A."/>
            <person name="James T."/>
            <person name="Longcore J."/>
            <person name="Birren B."/>
        </authorList>
    </citation>
    <scope>NUCLEOTIDE SEQUENCE [LARGE SCALE GENOMIC DNA]</scope>
    <source>
        <strain evidence="3 4">JEL423</strain>
    </source>
</reference>
<dbReference type="EMBL" id="DS022303">
    <property type="protein sequence ID" value="OAJ39724.1"/>
    <property type="molecule type" value="Genomic_DNA"/>
</dbReference>